<protein>
    <submittedName>
        <fullName evidence="1">Ribosome recycling factor family protein</fullName>
    </submittedName>
</protein>
<dbReference type="Proteomes" id="UP001366060">
    <property type="component" value="Unassembled WGS sequence"/>
</dbReference>
<dbReference type="Pfam" id="PF12614">
    <property type="entry name" value="RRF_GI"/>
    <property type="match status" value="1"/>
</dbReference>
<dbReference type="EMBL" id="JBAKBA010000008">
    <property type="protein sequence ID" value="MEL0658492.1"/>
    <property type="molecule type" value="Genomic_DNA"/>
</dbReference>
<reference evidence="1 2" key="1">
    <citation type="submission" date="2024-02" db="EMBL/GenBank/DDBJ databases">
        <title>Bacteria isolated from the canopy kelp, Nereocystis luetkeana.</title>
        <authorList>
            <person name="Pfister C.A."/>
            <person name="Younker I.T."/>
            <person name="Light S.H."/>
        </authorList>
    </citation>
    <scope>NUCLEOTIDE SEQUENCE [LARGE SCALE GENOMIC DNA]</scope>
    <source>
        <strain evidence="1 2">TI.2.07</strain>
    </source>
</reference>
<evidence type="ECO:0000313" key="1">
    <source>
        <dbReference type="EMBL" id="MEL0658492.1"/>
    </source>
</evidence>
<gene>
    <name evidence="1" type="ORF">V6255_04985</name>
</gene>
<comment type="caution">
    <text evidence="1">The sequence shown here is derived from an EMBL/GenBank/DDBJ whole genome shotgun (WGS) entry which is preliminary data.</text>
</comment>
<name>A0ABU9HA31_9GAMM</name>
<evidence type="ECO:0000313" key="2">
    <source>
        <dbReference type="Proteomes" id="UP001366060"/>
    </source>
</evidence>
<proteinExistence type="predicted"/>
<dbReference type="RefSeq" id="WP_341627145.1">
    <property type="nucleotide sequence ID" value="NZ_JBAKBA010000008.1"/>
</dbReference>
<accession>A0ABU9HA31</accession>
<sequence>MPNKMLPLLSIKLNNFLHRIDCKATIIALVNQHGCSLKRIRRSKNWLLTGKQSQLVEVSEQLQVGKTMWIAEAIGKALPKPSFDLTAIVLANADMTINRLIVETGCTLIEARVAIDKAEDLA</sequence>
<keyword evidence="2" id="KW-1185">Reference proteome</keyword>
<dbReference type="InterPro" id="IPR022253">
    <property type="entry name" value="Ribosome_recyc_fac_bac"/>
</dbReference>
<organism evidence="1 2">
    <name type="scientific">Psychromonas arctica</name>
    <dbReference type="NCBI Taxonomy" id="168275"/>
    <lineage>
        <taxon>Bacteria</taxon>
        <taxon>Pseudomonadati</taxon>
        <taxon>Pseudomonadota</taxon>
        <taxon>Gammaproteobacteria</taxon>
        <taxon>Alteromonadales</taxon>
        <taxon>Psychromonadaceae</taxon>
        <taxon>Psychromonas</taxon>
    </lineage>
</organism>